<protein>
    <recommendedName>
        <fullName evidence="1">Retrotransposon gag domain-containing protein</fullName>
    </recommendedName>
</protein>
<name>A0AAV6X0F8_9LAMI</name>
<evidence type="ECO:0000313" key="3">
    <source>
        <dbReference type="Proteomes" id="UP000826271"/>
    </source>
</evidence>
<dbReference type="EMBL" id="WHWC01000011">
    <property type="protein sequence ID" value="KAG8373594.1"/>
    <property type="molecule type" value="Genomic_DNA"/>
</dbReference>
<sequence length="156" mass="17511">MSQRLGGSLPLLPRGVPFGPQVLAEELPHNFCAPNIAKYDGLSNLMEHLGKFENFALLYHLMFIHQFARSKKYQKTSLSLFSMHQGTTETISEYIRRFNAAAVQVPSASVEVLANAFAQGLNDGELANKSATNFDKFLARVETYINMEQVRKDEDI</sequence>
<keyword evidence="3" id="KW-1185">Reference proteome</keyword>
<dbReference type="Pfam" id="PF03732">
    <property type="entry name" value="Retrotrans_gag"/>
    <property type="match status" value="1"/>
</dbReference>
<dbReference type="InterPro" id="IPR005162">
    <property type="entry name" value="Retrotrans_gag_dom"/>
</dbReference>
<dbReference type="PANTHER" id="PTHR33223:SF10">
    <property type="entry name" value="AMINOTRANSFERASE-LIKE PLANT MOBILE DOMAIN-CONTAINING PROTEIN"/>
    <property type="match status" value="1"/>
</dbReference>
<dbReference type="AlphaFoldDB" id="A0AAV6X0F8"/>
<dbReference type="PANTHER" id="PTHR33223">
    <property type="entry name" value="CCHC-TYPE DOMAIN-CONTAINING PROTEIN"/>
    <property type="match status" value="1"/>
</dbReference>
<accession>A0AAV6X0F8</accession>
<dbReference type="Proteomes" id="UP000826271">
    <property type="component" value="Unassembled WGS sequence"/>
</dbReference>
<evidence type="ECO:0000313" key="2">
    <source>
        <dbReference type="EMBL" id="KAG8373594.1"/>
    </source>
</evidence>
<comment type="caution">
    <text evidence="2">The sequence shown here is derived from an EMBL/GenBank/DDBJ whole genome shotgun (WGS) entry which is preliminary data.</text>
</comment>
<evidence type="ECO:0000259" key="1">
    <source>
        <dbReference type="Pfam" id="PF03732"/>
    </source>
</evidence>
<reference evidence="2" key="1">
    <citation type="submission" date="2019-10" db="EMBL/GenBank/DDBJ databases">
        <authorList>
            <person name="Zhang R."/>
            <person name="Pan Y."/>
            <person name="Wang J."/>
            <person name="Ma R."/>
            <person name="Yu S."/>
        </authorList>
    </citation>
    <scope>NUCLEOTIDE SEQUENCE</scope>
    <source>
        <strain evidence="2">LA-IB0</strain>
        <tissue evidence="2">Leaf</tissue>
    </source>
</reference>
<gene>
    <name evidence="2" type="ORF">BUALT_Bualt11G0040600</name>
</gene>
<proteinExistence type="predicted"/>
<feature type="domain" description="Retrotransposon gag" evidence="1">
    <location>
        <begin position="62"/>
        <end position="123"/>
    </location>
</feature>
<organism evidence="2 3">
    <name type="scientific">Buddleja alternifolia</name>
    <dbReference type="NCBI Taxonomy" id="168488"/>
    <lineage>
        <taxon>Eukaryota</taxon>
        <taxon>Viridiplantae</taxon>
        <taxon>Streptophyta</taxon>
        <taxon>Embryophyta</taxon>
        <taxon>Tracheophyta</taxon>
        <taxon>Spermatophyta</taxon>
        <taxon>Magnoliopsida</taxon>
        <taxon>eudicotyledons</taxon>
        <taxon>Gunneridae</taxon>
        <taxon>Pentapetalae</taxon>
        <taxon>asterids</taxon>
        <taxon>lamiids</taxon>
        <taxon>Lamiales</taxon>
        <taxon>Scrophulariaceae</taxon>
        <taxon>Buddlejeae</taxon>
        <taxon>Buddleja</taxon>
    </lineage>
</organism>